<keyword evidence="2" id="KW-1185">Reference proteome</keyword>
<dbReference type="RefSeq" id="WP_188386048.1">
    <property type="nucleotide sequence ID" value="NZ_BMEY01000026.1"/>
</dbReference>
<gene>
    <name evidence="1" type="ORF">GCM10008025_35770</name>
</gene>
<sequence>MKETNDVKEYEDTLDAVNHLYEEDAKSLLRLIYGFINTANSGNGGDKVKLEIVDKISDIYKQIPELNEIRKNKLK</sequence>
<protein>
    <submittedName>
        <fullName evidence="1">Uncharacterized protein</fullName>
    </submittedName>
</protein>
<name>A0A916WD52_9BACI</name>
<evidence type="ECO:0000313" key="2">
    <source>
        <dbReference type="Proteomes" id="UP000613512"/>
    </source>
</evidence>
<accession>A0A916WD52</accession>
<dbReference type="Proteomes" id="UP000613512">
    <property type="component" value="Unassembled WGS sequence"/>
</dbReference>
<evidence type="ECO:0000313" key="1">
    <source>
        <dbReference type="EMBL" id="GGA90024.1"/>
    </source>
</evidence>
<comment type="caution">
    <text evidence="1">The sequence shown here is derived from an EMBL/GenBank/DDBJ whole genome shotgun (WGS) entry which is preliminary data.</text>
</comment>
<dbReference type="EMBL" id="BMEY01000026">
    <property type="protein sequence ID" value="GGA90024.1"/>
    <property type="molecule type" value="Genomic_DNA"/>
</dbReference>
<dbReference type="AlphaFoldDB" id="A0A916WD52"/>
<proteinExistence type="predicted"/>
<reference evidence="1" key="1">
    <citation type="journal article" date="2014" name="Int. J. Syst. Evol. Microbiol.">
        <title>Complete genome sequence of Corynebacterium casei LMG S-19264T (=DSM 44701T), isolated from a smear-ripened cheese.</title>
        <authorList>
            <consortium name="US DOE Joint Genome Institute (JGI-PGF)"/>
            <person name="Walter F."/>
            <person name="Albersmeier A."/>
            <person name="Kalinowski J."/>
            <person name="Ruckert C."/>
        </authorList>
    </citation>
    <scope>NUCLEOTIDE SEQUENCE</scope>
    <source>
        <strain evidence="1">CGMCC 1.12408</strain>
    </source>
</reference>
<organism evidence="1 2">
    <name type="scientific">Ornithinibacillus halotolerans</name>
    <dbReference type="NCBI Taxonomy" id="1274357"/>
    <lineage>
        <taxon>Bacteria</taxon>
        <taxon>Bacillati</taxon>
        <taxon>Bacillota</taxon>
        <taxon>Bacilli</taxon>
        <taxon>Bacillales</taxon>
        <taxon>Bacillaceae</taxon>
        <taxon>Ornithinibacillus</taxon>
    </lineage>
</organism>
<reference evidence="1" key="2">
    <citation type="submission" date="2020-09" db="EMBL/GenBank/DDBJ databases">
        <authorList>
            <person name="Sun Q."/>
            <person name="Zhou Y."/>
        </authorList>
    </citation>
    <scope>NUCLEOTIDE SEQUENCE</scope>
    <source>
        <strain evidence="1">CGMCC 1.12408</strain>
    </source>
</reference>